<feature type="region of interest" description="Disordered" evidence="1">
    <location>
        <begin position="1"/>
        <end position="129"/>
    </location>
</feature>
<dbReference type="Proteomes" id="UP000785679">
    <property type="component" value="Unassembled WGS sequence"/>
</dbReference>
<protein>
    <submittedName>
        <fullName evidence="2">Uncharacterized protein</fullName>
    </submittedName>
</protein>
<organism evidence="2 3">
    <name type="scientific">Halteria grandinella</name>
    <dbReference type="NCBI Taxonomy" id="5974"/>
    <lineage>
        <taxon>Eukaryota</taxon>
        <taxon>Sar</taxon>
        <taxon>Alveolata</taxon>
        <taxon>Ciliophora</taxon>
        <taxon>Intramacronucleata</taxon>
        <taxon>Spirotrichea</taxon>
        <taxon>Stichotrichia</taxon>
        <taxon>Sporadotrichida</taxon>
        <taxon>Halteriidae</taxon>
        <taxon>Halteria</taxon>
    </lineage>
</organism>
<feature type="compositionally biased region" description="Polar residues" evidence="1">
    <location>
        <begin position="1"/>
        <end position="12"/>
    </location>
</feature>
<name>A0A8J8NV51_HALGN</name>
<keyword evidence="3" id="KW-1185">Reference proteome</keyword>
<feature type="region of interest" description="Disordered" evidence="1">
    <location>
        <begin position="161"/>
        <end position="211"/>
    </location>
</feature>
<evidence type="ECO:0000313" key="3">
    <source>
        <dbReference type="Proteomes" id="UP000785679"/>
    </source>
</evidence>
<dbReference type="AlphaFoldDB" id="A0A8J8NV51"/>
<gene>
    <name evidence="2" type="ORF">FGO68_gene6467</name>
</gene>
<feature type="compositionally biased region" description="Low complexity" evidence="1">
    <location>
        <begin position="44"/>
        <end position="62"/>
    </location>
</feature>
<dbReference type="EMBL" id="RRYP01007074">
    <property type="protein sequence ID" value="TNV80754.1"/>
    <property type="molecule type" value="Genomic_DNA"/>
</dbReference>
<sequence>MLVQKPTKSQTHIEVPIITKTPEEERAFATSSLKDSPLQVPVGATTTTKKTKTATSKSKNSTDPVPKHQSQSAVELKTEFKVPPISQKSKAVKKDKKKAHPPINIVVRKSKLNSAPKPKLQAVKSPVTAAQVKQGINSLAEESKRNCEIAKMVVLSKRKRVDDDIEEEKMTPVQQEAPVRAGNKRVKRAAEETKATPITATKHKRVPKGSTNLHAEEAQEISAPVNADCPPTLLSPELLASALEVAKTQPRKQKTPCPKALSPKVVAPHPEDDAKAEDDDCLEENTFEKAFNDLEDFKEERDEEEEQEAPPKAGVEVQLSCRPSEFLQQDPNASFKDEIVSIDRIYRSNRTGLNMVALWLKRTDKKSGRVTLRKIVKKELEDIKYLKDPASLYQAYMERLLFKPRDGFN</sequence>
<accession>A0A8J8NV51</accession>
<comment type="caution">
    <text evidence="2">The sequence shown here is derived from an EMBL/GenBank/DDBJ whole genome shotgun (WGS) entry which is preliminary data.</text>
</comment>
<feature type="compositionally biased region" description="Basic residues" evidence="1">
    <location>
        <begin position="90"/>
        <end position="100"/>
    </location>
</feature>
<evidence type="ECO:0000256" key="1">
    <source>
        <dbReference type="SAM" id="MobiDB-lite"/>
    </source>
</evidence>
<proteinExistence type="predicted"/>
<feature type="region of interest" description="Disordered" evidence="1">
    <location>
        <begin position="245"/>
        <end position="281"/>
    </location>
</feature>
<evidence type="ECO:0000313" key="2">
    <source>
        <dbReference type="EMBL" id="TNV80754.1"/>
    </source>
</evidence>
<reference evidence="2" key="1">
    <citation type="submission" date="2019-06" db="EMBL/GenBank/DDBJ databases">
        <authorList>
            <person name="Zheng W."/>
        </authorList>
    </citation>
    <scope>NUCLEOTIDE SEQUENCE</scope>
    <source>
        <strain evidence="2">QDHG01</strain>
    </source>
</reference>